<dbReference type="Proteomes" id="UP000029647">
    <property type="component" value="Unassembled WGS sequence"/>
</dbReference>
<evidence type="ECO:0000256" key="4">
    <source>
        <dbReference type="PROSITE-ProRule" id="PRU00277"/>
    </source>
</evidence>
<accession>A0A090WFZ4</accession>
<sequence>MKMRNLKYIVASCLFIFIAIACNPDDDSTTVAVRDRQEVDLEDQLKLSEYLETHFYYEVYPQNPVGDEVEIKFDTISGANANQTPLSQQVTESFLSREGIDYKIYTLKLLQGSGDKSPTFADSALVSYKGLLLENDDDGNQILFDSSVNSVWFDLPSVVPGFAEGVSQFNGASTVTQLPDNTFSYQGSGLGAVFLPSGLGYFSATISRVPAYSPLIFTFQLRSAKTTDHDGDGVFSKFEDLDGDRNLRSSDNADNTDEDTIGAFNYIDADDDNDGVDTIDENADPNGDGDPSDALDTDGDGVPDYLDADTAIAVTT</sequence>
<keyword evidence="6" id="KW-0732">Signal</keyword>
<feature type="compositionally biased region" description="Acidic residues" evidence="5">
    <location>
        <begin position="290"/>
        <end position="301"/>
    </location>
</feature>
<dbReference type="EMBL" id="BBNT01000007">
    <property type="protein sequence ID" value="GAL75935.1"/>
    <property type="molecule type" value="Genomic_DNA"/>
</dbReference>
<feature type="domain" description="PPIase FKBP-type" evidence="7">
    <location>
        <begin position="121"/>
        <end position="225"/>
    </location>
</feature>
<gene>
    <name evidence="8" type="ORF">JCM19275_159</name>
</gene>
<keyword evidence="4 8" id="KW-0413">Isomerase</keyword>
<evidence type="ECO:0000256" key="1">
    <source>
        <dbReference type="ARBA" id="ARBA00000971"/>
    </source>
</evidence>
<evidence type="ECO:0000256" key="6">
    <source>
        <dbReference type="SAM" id="SignalP"/>
    </source>
</evidence>
<dbReference type="AlphaFoldDB" id="A0A090WFZ4"/>
<dbReference type="InterPro" id="IPR001179">
    <property type="entry name" value="PPIase_FKBP_dom"/>
</dbReference>
<evidence type="ECO:0000256" key="2">
    <source>
        <dbReference type="ARBA" id="ARBA00013194"/>
    </source>
</evidence>
<evidence type="ECO:0000313" key="9">
    <source>
        <dbReference type="Proteomes" id="UP000029647"/>
    </source>
</evidence>
<proteinExistence type="predicted"/>
<evidence type="ECO:0000256" key="3">
    <source>
        <dbReference type="ARBA" id="ARBA00023110"/>
    </source>
</evidence>
<evidence type="ECO:0000313" key="8">
    <source>
        <dbReference type="EMBL" id="GAL75935.1"/>
    </source>
</evidence>
<dbReference type="PROSITE" id="PS51257">
    <property type="entry name" value="PROKAR_LIPOPROTEIN"/>
    <property type="match status" value="1"/>
</dbReference>
<feature type="signal peptide" evidence="6">
    <location>
        <begin position="1"/>
        <end position="21"/>
    </location>
</feature>
<dbReference type="PROSITE" id="PS50059">
    <property type="entry name" value="FKBP_PPIASE"/>
    <property type="match status" value="1"/>
</dbReference>
<organism evidence="8 9">
    <name type="scientific">Nonlabens ulvanivorans</name>
    <name type="common">Persicivirga ulvanivorans</name>
    <dbReference type="NCBI Taxonomy" id="906888"/>
    <lineage>
        <taxon>Bacteria</taxon>
        <taxon>Pseudomonadati</taxon>
        <taxon>Bacteroidota</taxon>
        <taxon>Flavobacteriia</taxon>
        <taxon>Flavobacteriales</taxon>
        <taxon>Flavobacteriaceae</taxon>
        <taxon>Nonlabens</taxon>
    </lineage>
</organism>
<comment type="catalytic activity">
    <reaction evidence="1 4">
        <text>[protein]-peptidylproline (omega=180) = [protein]-peptidylproline (omega=0)</text>
        <dbReference type="Rhea" id="RHEA:16237"/>
        <dbReference type="Rhea" id="RHEA-COMP:10747"/>
        <dbReference type="Rhea" id="RHEA-COMP:10748"/>
        <dbReference type="ChEBI" id="CHEBI:83833"/>
        <dbReference type="ChEBI" id="CHEBI:83834"/>
        <dbReference type="EC" id="5.2.1.8"/>
    </reaction>
</comment>
<dbReference type="InterPro" id="IPR046357">
    <property type="entry name" value="PPIase_dom_sf"/>
</dbReference>
<name>A0A090WFZ4_NONUL</name>
<feature type="region of interest" description="Disordered" evidence="5">
    <location>
        <begin position="245"/>
        <end position="309"/>
    </location>
</feature>
<keyword evidence="3 4" id="KW-0697">Rotamase</keyword>
<feature type="compositionally biased region" description="Acidic residues" evidence="5">
    <location>
        <begin position="268"/>
        <end position="283"/>
    </location>
</feature>
<dbReference type="Gene3D" id="3.10.50.40">
    <property type="match status" value="1"/>
</dbReference>
<dbReference type="EC" id="5.2.1.8" evidence="2 4"/>
<dbReference type="SUPFAM" id="SSF54534">
    <property type="entry name" value="FKBP-like"/>
    <property type="match status" value="1"/>
</dbReference>
<feature type="chain" id="PRO_5001867700" description="peptidylprolyl isomerase" evidence="6">
    <location>
        <begin position="22"/>
        <end position="316"/>
    </location>
</feature>
<comment type="caution">
    <text evidence="8">The sequence shown here is derived from an EMBL/GenBank/DDBJ whole genome shotgun (WGS) entry which is preliminary data.</text>
</comment>
<reference evidence="8 9" key="1">
    <citation type="journal article" date="2014" name="Genome Announc.">
        <title>Draft Genome Sequences of Marine Flavobacterium Nonlabens Strains NR17, NR24, NR27, NR32, NR33, and Ara13.</title>
        <authorList>
            <person name="Nakanishi M."/>
            <person name="Meirelles P."/>
            <person name="Suzuki R."/>
            <person name="Takatani N."/>
            <person name="Mino S."/>
            <person name="Suda W."/>
            <person name="Oshima K."/>
            <person name="Hattori M."/>
            <person name="Ohkuma M."/>
            <person name="Hosokawa M."/>
            <person name="Miyashita K."/>
            <person name="Thompson F.L."/>
            <person name="Niwa A."/>
            <person name="Sawabe T."/>
            <person name="Sawabe T."/>
        </authorList>
    </citation>
    <scope>NUCLEOTIDE SEQUENCE [LARGE SCALE GENOMIC DNA]</scope>
    <source>
        <strain evidence="9">JCM19275</strain>
    </source>
</reference>
<evidence type="ECO:0000256" key="5">
    <source>
        <dbReference type="SAM" id="MobiDB-lite"/>
    </source>
</evidence>
<evidence type="ECO:0000259" key="7">
    <source>
        <dbReference type="PROSITE" id="PS50059"/>
    </source>
</evidence>
<protein>
    <recommendedName>
        <fullName evidence="2 4">peptidylprolyl isomerase</fullName>
        <ecNumber evidence="2 4">5.2.1.8</ecNumber>
    </recommendedName>
</protein>
<dbReference type="GO" id="GO:0003755">
    <property type="term" value="F:peptidyl-prolyl cis-trans isomerase activity"/>
    <property type="evidence" value="ECO:0007669"/>
    <property type="project" value="UniProtKB-KW"/>
</dbReference>